<evidence type="ECO:0000313" key="8">
    <source>
        <dbReference type="Proteomes" id="UP000002748"/>
    </source>
</evidence>
<dbReference type="InterPro" id="IPR002328">
    <property type="entry name" value="ADH_Zn_CS"/>
</dbReference>
<dbReference type="HOGENOM" id="CLU_026673_20_2_1"/>
<dbReference type="GO" id="GO:0008270">
    <property type="term" value="F:zinc ion binding"/>
    <property type="evidence" value="ECO:0007669"/>
    <property type="project" value="InterPro"/>
</dbReference>
<comment type="caution">
    <text evidence="7">The sequence shown here is derived from an EMBL/GenBank/DDBJ whole genome shotgun (WGS) entry which is preliminary data.</text>
</comment>
<dbReference type="InterPro" id="IPR011032">
    <property type="entry name" value="GroES-like_sf"/>
</dbReference>
<dbReference type="PANTHER" id="PTHR42683">
    <property type="entry name" value="ALDEHYDE REDUCTASE"/>
    <property type="match status" value="1"/>
</dbReference>
<dbReference type="GeneID" id="25985629"/>
<dbReference type="InterPro" id="IPR047109">
    <property type="entry name" value="CAD-like"/>
</dbReference>
<reference evidence="7 8" key="1">
    <citation type="journal article" date="2012" name="Eukaryot. Cell">
        <title>Draft genome sequence of CBS 2479, the standard type strain of Trichosporon asahii.</title>
        <authorList>
            <person name="Yang R.Y."/>
            <person name="Li H.T."/>
            <person name="Zhu H."/>
            <person name="Zhou G.P."/>
            <person name="Wang M."/>
            <person name="Wang L."/>
        </authorList>
    </citation>
    <scope>NUCLEOTIDE SEQUENCE [LARGE SCALE GENOMIC DNA]</scope>
    <source>
        <strain evidence="8">ATCC 90039 / CBS 2479 / JCM 2466 / KCTC 7840 / NCYC 2677 / UAMH 7654</strain>
    </source>
</reference>
<dbReference type="InterPro" id="IPR020843">
    <property type="entry name" value="ER"/>
</dbReference>
<comment type="similarity">
    <text evidence="5">Belongs to the zinc-containing alcohol dehydrogenase family.</text>
</comment>
<dbReference type="SUPFAM" id="SSF51735">
    <property type="entry name" value="NAD(P)-binding Rossmann-fold domains"/>
    <property type="match status" value="1"/>
</dbReference>
<dbReference type="AlphaFoldDB" id="J5T2P7"/>
<dbReference type="GO" id="GO:0016616">
    <property type="term" value="F:oxidoreductase activity, acting on the CH-OH group of donors, NAD or NADP as acceptor"/>
    <property type="evidence" value="ECO:0007669"/>
    <property type="project" value="InterPro"/>
</dbReference>
<evidence type="ECO:0000313" key="7">
    <source>
        <dbReference type="EMBL" id="EJT48856.1"/>
    </source>
</evidence>
<dbReference type="VEuPathDB" id="FungiDB:A1Q1_02115"/>
<dbReference type="Gene3D" id="3.40.50.720">
    <property type="entry name" value="NAD(P)-binding Rossmann-like Domain"/>
    <property type="match status" value="1"/>
</dbReference>
<dbReference type="Gene3D" id="3.90.180.10">
    <property type="entry name" value="Medium-chain alcohol dehydrogenases, catalytic domain"/>
    <property type="match status" value="1"/>
</dbReference>
<dbReference type="PROSITE" id="PS00059">
    <property type="entry name" value="ADH_ZINC"/>
    <property type="match status" value="1"/>
</dbReference>
<keyword evidence="4" id="KW-0560">Oxidoreductase</keyword>
<dbReference type="InterPro" id="IPR036291">
    <property type="entry name" value="NAD(P)-bd_dom_sf"/>
</dbReference>
<gene>
    <name evidence="7" type="ORF">A1Q1_02115</name>
</gene>
<evidence type="ECO:0000256" key="5">
    <source>
        <dbReference type="RuleBase" id="RU361277"/>
    </source>
</evidence>
<dbReference type="RefSeq" id="XP_014180535.1">
    <property type="nucleotide sequence ID" value="XM_014325060.1"/>
</dbReference>
<keyword evidence="2 5" id="KW-0479">Metal-binding</keyword>
<dbReference type="Pfam" id="PF08240">
    <property type="entry name" value="ADH_N"/>
    <property type="match status" value="1"/>
</dbReference>
<keyword evidence="3 5" id="KW-0862">Zinc</keyword>
<dbReference type="SUPFAM" id="SSF50129">
    <property type="entry name" value="GroES-like"/>
    <property type="match status" value="1"/>
</dbReference>
<evidence type="ECO:0000259" key="6">
    <source>
        <dbReference type="SMART" id="SM00829"/>
    </source>
</evidence>
<dbReference type="OrthoDB" id="1879366at2759"/>
<dbReference type="EMBL" id="ALBS01000189">
    <property type="protein sequence ID" value="EJT48856.1"/>
    <property type="molecule type" value="Genomic_DNA"/>
</dbReference>
<organism evidence="7 8">
    <name type="scientific">Trichosporon asahii var. asahii (strain ATCC 90039 / CBS 2479 / JCM 2466 / KCTC 7840 / NBRC 103889/ NCYC 2677 / UAMH 7654)</name>
    <name type="common">Yeast</name>
    <dbReference type="NCBI Taxonomy" id="1186058"/>
    <lineage>
        <taxon>Eukaryota</taxon>
        <taxon>Fungi</taxon>
        <taxon>Dikarya</taxon>
        <taxon>Basidiomycota</taxon>
        <taxon>Agaricomycotina</taxon>
        <taxon>Tremellomycetes</taxon>
        <taxon>Trichosporonales</taxon>
        <taxon>Trichosporonaceae</taxon>
        <taxon>Trichosporon</taxon>
    </lineage>
</organism>
<dbReference type="SMART" id="SM00829">
    <property type="entry name" value="PKS_ER"/>
    <property type="match status" value="1"/>
</dbReference>
<dbReference type="CDD" id="cd05283">
    <property type="entry name" value="CAD1"/>
    <property type="match status" value="1"/>
</dbReference>
<proteinExistence type="inferred from homology"/>
<name>J5T2P7_TRIAS</name>
<dbReference type="KEGG" id="tasa:A1Q1_02115"/>
<protein>
    <submittedName>
        <fullName evidence="7">Alcohol dehydrogenase (NADP+)</fullName>
    </submittedName>
</protein>
<evidence type="ECO:0000256" key="2">
    <source>
        <dbReference type="ARBA" id="ARBA00022723"/>
    </source>
</evidence>
<evidence type="ECO:0000256" key="3">
    <source>
        <dbReference type="ARBA" id="ARBA00022833"/>
    </source>
</evidence>
<sequence>MGEPFTQIDAWYSNDPQKPLQFGKLDAKPIEDYDIDVKVLYCGLCSSDVGVLSGAYGPVHEEVCGHEIIGTVTRVGPEVKHLRVSDHVGVGGQCDCCTHCPACERGDEHMCPGLTFTIGMIQGPYKRGKAKGRLGQGGFAKQWRGNARFAFKIPDGVELASAGPLFCAGTTVFTPLRRFGAGKERNRVGVIGLGGLGHLGIQLAAALGADVTAISRGNSKEEDARKLGAKHYIATGSDLKKDFEKHQGSLDLIICTINPPDLDVDAYFTLLSAGGLFVPLGIPHKPLVIDPIGLILGQKGVVGSALGAPQDIKALLELCAKTGVKPWVQLWEFSDINKAIEAFNRGEPRYRFVLVNTDNGGEL</sequence>
<evidence type="ECO:0000256" key="1">
    <source>
        <dbReference type="ARBA" id="ARBA00001947"/>
    </source>
</evidence>
<dbReference type="Pfam" id="PF00107">
    <property type="entry name" value="ADH_zinc_N"/>
    <property type="match status" value="1"/>
</dbReference>
<comment type="cofactor">
    <cofactor evidence="1 5">
        <name>Zn(2+)</name>
        <dbReference type="ChEBI" id="CHEBI:29105"/>
    </cofactor>
</comment>
<dbReference type="InterPro" id="IPR013154">
    <property type="entry name" value="ADH-like_N"/>
</dbReference>
<dbReference type="FunFam" id="3.40.50.720:FF:000022">
    <property type="entry name" value="Cinnamyl alcohol dehydrogenase"/>
    <property type="match status" value="1"/>
</dbReference>
<dbReference type="Proteomes" id="UP000002748">
    <property type="component" value="Unassembled WGS sequence"/>
</dbReference>
<feature type="domain" description="Enoyl reductase (ER)" evidence="6">
    <location>
        <begin position="18"/>
        <end position="354"/>
    </location>
</feature>
<dbReference type="InterPro" id="IPR013149">
    <property type="entry name" value="ADH-like_C"/>
</dbReference>
<accession>J5T2P7</accession>
<evidence type="ECO:0000256" key="4">
    <source>
        <dbReference type="ARBA" id="ARBA00023002"/>
    </source>
</evidence>